<dbReference type="PANTHER" id="PTHR47861">
    <property type="entry name" value="FKBP-TYPE PEPTIDYL-PROLYL CIS-TRANS ISOMERASE SLYD"/>
    <property type="match status" value="1"/>
</dbReference>
<keyword evidence="6" id="KW-0143">Chaperone</keyword>
<gene>
    <name evidence="13" type="ORF">BGX16_1837</name>
</gene>
<dbReference type="PANTHER" id="PTHR47861:SF3">
    <property type="entry name" value="FKBP-TYPE PEPTIDYL-PROLYL CIS-TRANS ISOMERASE SLYD"/>
    <property type="match status" value="1"/>
</dbReference>
<comment type="function">
    <text evidence="8">Also involved in hydrogenase metallocenter assembly, probably by participating in the nickel insertion step. This function in hydrogenase biosynthesis requires chaperone activity and the presence of the metal-binding domain, but not PPIase activity.</text>
</comment>
<feature type="region of interest" description="Disordered" evidence="11">
    <location>
        <begin position="165"/>
        <end position="202"/>
    </location>
</feature>
<dbReference type="AlphaFoldDB" id="A0A2M9A800"/>
<evidence type="ECO:0000256" key="8">
    <source>
        <dbReference type="ARBA" id="ARBA00037071"/>
    </source>
</evidence>
<comment type="catalytic activity">
    <reaction evidence="1 9 10">
        <text>[protein]-peptidylproline (omega=180) = [protein]-peptidylproline (omega=0)</text>
        <dbReference type="Rhea" id="RHEA:16237"/>
        <dbReference type="Rhea" id="RHEA-COMP:10747"/>
        <dbReference type="Rhea" id="RHEA-COMP:10748"/>
        <dbReference type="ChEBI" id="CHEBI:83833"/>
        <dbReference type="ChEBI" id="CHEBI:83834"/>
        <dbReference type="EC" id="5.2.1.8"/>
    </reaction>
</comment>
<evidence type="ECO:0000256" key="5">
    <source>
        <dbReference type="ARBA" id="ARBA00023110"/>
    </source>
</evidence>
<keyword evidence="4" id="KW-0963">Cytoplasm</keyword>
<evidence type="ECO:0000256" key="10">
    <source>
        <dbReference type="RuleBase" id="RU003915"/>
    </source>
</evidence>
<sequence length="202" mass="23244">METVQKNKKVSIGYSLKDENGVIIEEVPESFPFVYMHGCDSVIEGLENALEGHHVGDHITAHIPYDKGYGPYRKDLIIKVSKEELRNIGELWLGMELEMVRDSNMTEFSIPEDPRDICNKSDDEDPTIYTIKEIQKETVTLDGNHPFAGRDLTFEITIVDITEPSVTELETGLPDEYTEEDDDDFDEDFPEDEQNNFGRHWR</sequence>
<evidence type="ECO:0000313" key="13">
    <source>
        <dbReference type="EMBL" id="PJJ41834.1"/>
    </source>
</evidence>
<evidence type="ECO:0000256" key="7">
    <source>
        <dbReference type="ARBA" id="ARBA00023235"/>
    </source>
</evidence>
<dbReference type="GO" id="GO:0042026">
    <property type="term" value="P:protein refolding"/>
    <property type="evidence" value="ECO:0007669"/>
    <property type="project" value="UniProtKB-ARBA"/>
</dbReference>
<accession>A0A2M9A800</accession>
<comment type="caution">
    <text evidence="13">The sequence shown here is derived from an EMBL/GenBank/DDBJ whole genome shotgun (WGS) entry which is preliminary data.</text>
</comment>
<dbReference type="Proteomes" id="UP000231134">
    <property type="component" value="Unassembled WGS sequence"/>
</dbReference>
<evidence type="ECO:0000256" key="9">
    <source>
        <dbReference type="PROSITE-ProRule" id="PRU00277"/>
    </source>
</evidence>
<comment type="similarity">
    <text evidence="3 10">Belongs to the FKBP-type PPIase family.</text>
</comment>
<proteinExistence type="inferred from homology"/>
<dbReference type="OrthoDB" id="280278at2"/>
<dbReference type="InterPro" id="IPR046357">
    <property type="entry name" value="PPIase_dom_sf"/>
</dbReference>
<evidence type="ECO:0000256" key="3">
    <source>
        <dbReference type="ARBA" id="ARBA00006577"/>
    </source>
</evidence>
<protein>
    <recommendedName>
        <fullName evidence="10">Peptidyl-prolyl cis-trans isomerase</fullName>
        <ecNumber evidence="10">5.2.1.8</ecNumber>
    </recommendedName>
</protein>
<keyword evidence="7 9" id="KW-0413">Isomerase</keyword>
<evidence type="ECO:0000256" key="6">
    <source>
        <dbReference type="ARBA" id="ARBA00023186"/>
    </source>
</evidence>
<dbReference type="PROSITE" id="PS50059">
    <property type="entry name" value="FKBP_PPIASE"/>
    <property type="match status" value="1"/>
</dbReference>
<dbReference type="SUPFAM" id="SSF54534">
    <property type="entry name" value="FKBP-like"/>
    <property type="match status" value="1"/>
</dbReference>
<dbReference type="GO" id="GO:0005737">
    <property type="term" value="C:cytoplasm"/>
    <property type="evidence" value="ECO:0007669"/>
    <property type="project" value="UniProtKB-SubCell"/>
</dbReference>
<dbReference type="Gene3D" id="3.10.50.40">
    <property type="match status" value="1"/>
</dbReference>
<organism evidence="13 14">
    <name type="scientific">Hallerella succinigenes</name>
    <dbReference type="NCBI Taxonomy" id="1896222"/>
    <lineage>
        <taxon>Bacteria</taxon>
        <taxon>Pseudomonadati</taxon>
        <taxon>Fibrobacterota</taxon>
        <taxon>Fibrobacteria</taxon>
        <taxon>Fibrobacterales</taxon>
        <taxon>Fibrobacteraceae</taxon>
        <taxon>Hallerella</taxon>
    </lineage>
</organism>
<reference evidence="13 14" key="1">
    <citation type="submission" date="2017-11" db="EMBL/GenBank/DDBJ databases">
        <title>Animal gut microbial communities from fecal samples from Wisconsin, USA.</title>
        <authorList>
            <person name="Neumann A."/>
        </authorList>
    </citation>
    <scope>NUCLEOTIDE SEQUENCE [LARGE SCALE GENOMIC DNA]</scope>
    <source>
        <strain evidence="13 14">UWS3</strain>
    </source>
</reference>
<keyword evidence="14" id="KW-1185">Reference proteome</keyword>
<evidence type="ECO:0000256" key="11">
    <source>
        <dbReference type="SAM" id="MobiDB-lite"/>
    </source>
</evidence>
<dbReference type="RefSeq" id="WP_157797956.1">
    <property type="nucleotide sequence ID" value="NZ_JAQXKX010000040.1"/>
</dbReference>
<feature type="domain" description="PPIase FKBP-type" evidence="12">
    <location>
        <begin position="7"/>
        <end position="101"/>
    </location>
</feature>
<comment type="subcellular location">
    <subcellularLocation>
        <location evidence="2">Cytoplasm</location>
    </subcellularLocation>
</comment>
<evidence type="ECO:0000313" key="14">
    <source>
        <dbReference type="Proteomes" id="UP000231134"/>
    </source>
</evidence>
<dbReference type="EMBL" id="PGEX01000001">
    <property type="protein sequence ID" value="PJJ41834.1"/>
    <property type="molecule type" value="Genomic_DNA"/>
</dbReference>
<dbReference type="Pfam" id="PF00254">
    <property type="entry name" value="FKBP_C"/>
    <property type="match status" value="1"/>
</dbReference>
<evidence type="ECO:0000256" key="2">
    <source>
        <dbReference type="ARBA" id="ARBA00004496"/>
    </source>
</evidence>
<evidence type="ECO:0000256" key="1">
    <source>
        <dbReference type="ARBA" id="ARBA00000971"/>
    </source>
</evidence>
<dbReference type="EC" id="5.2.1.8" evidence="10"/>
<evidence type="ECO:0000259" key="12">
    <source>
        <dbReference type="PROSITE" id="PS50059"/>
    </source>
</evidence>
<dbReference type="InterPro" id="IPR001179">
    <property type="entry name" value="PPIase_FKBP_dom"/>
</dbReference>
<feature type="compositionally biased region" description="Acidic residues" evidence="11">
    <location>
        <begin position="176"/>
        <end position="194"/>
    </location>
</feature>
<name>A0A2M9A800_9BACT</name>
<dbReference type="GO" id="GO:0003755">
    <property type="term" value="F:peptidyl-prolyl cis-trans isomerase activity"/>
    <property type="evidence" value="ECO:0007669"/>
    <property type="project" value="UniProtKB-UniRule"/>
</dbReference>
<keyword evidence="5 9" id="KW-0697">Rotamase</keyword>
<evidence type="ECO:0000256" key="4">
    <source>
        <dbReference type="ARBA" id="ARBA00022490"/>
    </source>
</evidence>